<evidence type="ECO:0000313" key="1">
    <source>
        <dbReference type="EMBL" id="MBC5788456.1"/>
    </source>
</evidence>
<evidence type="ECO:0000313" key="2">
    <source>
        <dbReference type="Proteomes" id="UP000649151"/>
    </source>
</evidence>
<dbReference type="RefSeq" id="WP_069986953.1">
    <property type="nucleotide sequence ID" value="NZ_JACOQK010000001.1"/>
</dbReference>
<dbReference type="EMBL" id="JACOQK010000001">
    <property type="protein sequence ID" value="MBC5788456.1"/>
    <property type="molecule type" value="Genomic_DNA"/>
</dbReference>
<comment type="caution">
    <text evidence="1">The sequence shown here is derived from an EMBL/GenBank/DDBJ whole genome shotgun (WGS) entry which is preliminary data.</text>
</comment>
<organism evidence="1 2">
    <name type="scientific">Clostridium facile</name>
    <dbReference type="NCBI Taxonomy" id="2763035"/>
    <lineage>
        <taxon>Bacteria</taxon>
        <taxon>Bacillati</taxon>
        <taxon>Bacillota</taxon>
        <taxon>Clostridia</taxon>
        <taxon>Eubacteriales</taxon>
        <taxon>Clostridiaceae</taxon>
        <taxon>Clostridium</taxon>
    </lineage>
</organism>
<keyword evidence="2" id="KW-1185">Reference proteome</keyword>
<reference evidence="1 2" key="1">
    <citation type="submission" date="2020-08" db="EMBL/GenBank/DDBJ databases">
        <title>Genome public.</title>
        <authorList>
            <person name="Liu C."/>
            <person name="Sun Q."/>
        </authorList>
    </citation>
    <scope>NUCLEOTIDE SEQUENCE [LARGE SCALE GENOMIC DNA]</scope>
    <source>
        <strain evidence="1 2">NSJ-27</strain>
    </source>
</reference>
<gene>
    <name evidence="1" type="ORF">H8Z77_10615</name>
</gene>
<protein>
    <submittedName>
        <fullName evidence="1">Uncharacterized protein</fullName>
    </submittedName>
</protein>
<proteinExistence type="predicted"/>
<name>A0ABR7ITG8_9CLOT</name>
<accession>A0ABR7ITG8</accession>
<sequence>MKLYIDILKGILEKEDIKVIFPNLNGINIKDICEMQCYKTLAEIKSVIEDDTLEDRECFWKIEKIISIFE</sequence>
<dbReference type="Proteomes" id="UP000649151">
    <property type="component" value="Unassembled WGS sequence"/>
</dbReference>